<evidence type="ECO:0000313" key="1">
    <source>
        <dbReference type="EMBL" id="TPX66127.1"/>
    </source>
</evidence>
<reference evidence="1 2" key="1">
    <citation type="journal article" date="2019" name="Sci. Rep.">
        <title>Comparative genomics of chytrid fungi reveal insights into the obligate biotrophic and pathogenic lifestyle of Synchytrium endobioticum.</title>
        <authorList>
            <person name="van de Vossenberg B.T.L.H."/>
            <person name="Warris S."/>
            <person name="Nguyen H.D.T."/>
            <person name="van Gent-Pelzer M.P.E."/>
            <person name="Joly D.L."/>
            <person name="van de Geest H.C."/>
            <person name="Bonants P.J.M."/>
            <person name="Smith D.S."/>
            <person name="Levesque C.A."/>
            <person name="van der Lee T.A.J."/>
        </authorList>
    </citation>
    <scope>NUCLEOTIDE SEQUENCE [LARGE SCALE GENOMIC DNA]</scope>
    <source>
        <strain evidence="1 2">CBS 675.73</strain>
    </source>
</reference>
<comment type="caution">
    <text evidence="1">The sequence shown here is derived from an EMBL/GenBank/DDBJ whole genome shotgun (WGS) entry which is preliminary data.</text>
</comment>
<organism evidence="1 2">
    <name type="scientific">Chytriomyces confervae</name>
    <dbReference type="NCBI Taxonomy" id="246404"/>
    <lineage>
        <taxon>Eukaryota</taxon>
        <taxon>Fungi</taxon>
        <taxon>Fungi incertae sedis</taxon>
        <taxon>Chytridiomycota</taxon>
        <taxon>Chytridiomycota incertae sedis</taxon>
        <taxon>Chytridiomycetes</taxon>
        <taxon>Chytridiales</taxon>
        <taxon>Chytriomycetaceae</taxon>
        <taxon>Chytriomyces</taxon>
    </lineage>
</organism>
<dbReference type="EMBL" id="QEAP01000455">
    <property type="protein sequence ID" value="TPX66127.1"/>
    <property type="molecule type" value="Genomic_DNA"/>
</dbReference>
<accession>A0A507ES03</accession>
<dbReference type="Proteomes" id="UP000320333">
    <property type="component" value="Unassembled WGS sequence"/>
</dbReference>
<proteinExistence type="predicted"/>
<name>A0A507ES03_9FUNG</name>
<sequence>MVAMNSLSDE</sequence>
<evidence type="ECO:0000313" key="2">
    <source>
        <dbReference type="Proteomes" id="UP000320333"/>
    </source>
</evidence>
<keyword evidence="2" id="KW-1185">Reference proteome</keyword>
<protein>
    <submittedName>
        <fullName evidence="1">Uncharacterized protein</fullName>
    </submittedName>
</protein>
<gene>
    <name evidence="1" type="ORF">CcCBS67573_g07924</name>
</gene>